<sequence>MACDMPTPSEDLAGHRPLKSAQRTPRHRRAMKSQHRSLSRLVRVNAKHLVESNQINVFPLCAEDHSQMDRACLRSHIQRDLRDHYNNVRKPASHDQTPRKIDRQDEEGRELAYSDIPLPSDHYRLGRRPTLERGDALQDASTTKGRIHVCRQPGFGNDDLQVANLYQMGLLYDAEQEHGSDSFTLNSIRHEEPLYSIRPAKRDRKFAKLSKAGGRFDRRLHLELSFSDIGEDETLARYLLTLTSAENAGDRSTETRTSEDAAQQLSRELAGLQPPLRVVYELASSPHSFSVDASQPPDLVTDLLSDYDCFSDGELDDTPSQREVQEGAENTPSDTWVILGDGS</sequence>
<dbReference type="Proteomes" id="UP000732380">
    <property type="component" value="Unassembled WGS sequence"/>
</dbReference>
<feature type="region of interest" description="Disordered" evidence="1">
    <location>
        <begin position="1"/>
        <end position="37"/>
    </location>
</feature>
<evidence type="ECO:0000256" key="1">
    <source>
        <dbReference type="SAM" id="MobiDB-lite"/>
    </source>
</evidence>
<dbReference type="EMBL" id="SRQM01000354">
    <property type="protein sequence ID" value="KAG6112016.1"/>
    <property type="molecule type" value="Genomic_DNA"/>
</dbReference>
<name>A0A9P7PYS0_9HYPO</name>
<reference evidence="2 3" key="1">
    <citation type="journal article" date="2020" name="bioRxiv">
        <title>Whole genome comparisons of ergot fungi reveals the divergence and evolution of species within the genus Claviceps are the result of varying mechanisms driving genome evolution and host range expansion.</title>
        <authorList>
            <person name="Wyka S.A."/>
            <person name="Mondo S.J."/>
            <person name="Liu M."/>
            <person name="Dettman J."/>
            <person name="Nalam V."/>
            <person name="Broders K.D."/>
        </authorList>
    </citation>
    <scope>NUCLEOTIDE SEQUENCE [LARGE SCALE GENOMIC DNA]</scope>
    <source>
        <strain evidence="2 3">LM576</strain>
    </source>
</reference>
<feature type="region of interest" description="Disordered" evidence="1">
    <location>
        <begin position="84"/>
        <end position="126"/>
    </location>
</feature>
<accession>A0A9P7PYS0</accession>
<organism evidence="2 3">
    <name type="scientific">Claviceps humidiphila</name>
    <dbReference type="NCBI Taxonomy" id="1294629"/>
    <lineage>
        <taxon>Eukaryota</taxon>
        <taxon>Fungi</taxon>
        <taxon>Dikarya</taxon>
        <taxon>Ascomycota</taxon>
        <taxon>Pezizomycotina</taxon>
        <taxon>Sordariomycetes</taxon>
        <taxon>Hypocreomycetidae</taxon>
        <taxon>Hypocreales</taxon>
        <taxon>Clavicipitaceae</taxon>
        <taxon>Claviceps</taxon>
    </lineage>
</organism>
<protein>
    <submittedName>
        <fullName evidence="2">Uncharacterized protein</fullName>
    </submittedName>
</protein>
<evidence type="ECO:0000313" key="2">
    <source>
        <dbReference type="EMBL" id="KAG6112016.1"/>
    </source>
</evidence>
<feature type="compositionally biased region" description="Basic and acidic residues" evidence="1">
    <location>
        <begin position="84"/>
        <end position="103"/>
    </location>
</feature>
<evidence type="ECO:0000313" key="3">
    <source>
        <dbReference type="Proteomes" id="UP000732380"/>
    </source>
</evidence>
<gene>
    <name evidence="2" type="ORF">E4U13_004504</name>
</gene>
<keyword evidence="3" id="KW-1185">Reference proteome</keyword>
<feature type="region of interest" description="Disordered" evidence="1">
    <location>
        <begin position="310"/>
        <end position="343"/>
    </location>
</feature>
<dbReference type="AlphaFoldDB" id="A0A9P7PYS0"/>
<proteinExistence type="predicted"/>
<comment type="caution">
    <text evidence="2">The sequence shown here is derived from an EMBL/GenBank/DDBJ whole genome shotgun (WGS) entry which is preliminary data.</text>
</comment>
<feature type="compositionally biased region" description="Basic residues" evidence="1">
    <location>
        <begin position="24"/>
        <end position="37"/>
    </location>
</feature>